<organism evidence="5 6">
    <name type="scientific">Roseicitreum antarcticum</name>
    <dbReference type="NCBI Taxonomy" id="564137"/>
    <lineage>
        <taxon>Bacteria</taxon>
        <taxon>Pseudomonadati</taxon>
        <taxon>Pseudomonadota</taxon>
        <taxon>Alphaproteobacteria</taxon>
        <taxon>Rhodobacterales</taxon>
        <taxon>Paracoccaceae</taxon>
        <taxon>Roseicitreum</taxon>
    </lineage>
</organism>
<dbReference type="InterPro" id="IPR000760">
    <property type="entry name" value="Inositol_monophosphatase-like"/>
</dbReference>
<dbReference type="SUPFAM" id="SSF56655">
    <property type="entry name" value="Carbohydrate phosphatase"/>
    <property type="match status" value="1"/>
</dbReference>
<dbReference type="Proteomes" id="UP000198539">
    <property type="component" value="Unassembled WGS sequence"/>
</dbReference>
<dbReference type="PANTHER" id="PTHR20854">
    <property type="entry name" value="INOSITOL MONOPHOSPHATASE"/>
    <property type="match status" value="1"/>
</dbReference>
<dbReference type="GO" id="GO:0046854">
    <property type="term" value="P:phosphatidylinositol phosphate biosynthetic process"/>
    <property type="evidence" value="ECO:0007669"/>
    <property type="project" value="InterPro"/>
</dbReference>
<proteinExistence type="inferred from homology"/>
<dbReference type="RefSeq" id="WP_092885610.1">
    <property type="nucleotide sequence ID" value="NZ_CP061498.1"/>
</dbReference>
<protein>
    <submittedName>
        <fullName evidence="5">Fructose-1,6-bisphosphatase</fullName>
    </submittedName>
</protein>
<dbReference type="Gene3D" id="3.40.190.80">
    <property type="match status" value="1"/>
</dbReference>
<feature type="binding site" evidence="4">
    <location>
        <position position="72"/>
    </location>
    <ligand>
        <name>Mg(2+)</name>
        <dbReference type="ChEBI" id="CHEBI:18420"/>
        <label>1</label>
        <note>catalytic</note>
    </ligand>
</feature>
<dbReference type="EMBL" id="FNOM01000002">
    <property type="protein sequence ID" value="SDW45332.1"/>
    <property type="molecule type" value="Genomic_DNA"/>
</dbReference>
<dbReference type="STRING" id="564137.SAMN04488238_102114"/>
<comment type="cofactor">
    <cofactor evidence="4">
        <name>Mg(2+)</name>
        <dbReference type="ChEBI" id="CHEBI:18420"/>
    </cofactor>
</comment>
<dbReference type="InterPro" id="IPR020550">
    <property type="entry name" value="Inositol_monophosphatase_CS"/>
</dbReference>
<name>A0A1H2TNB8_9RHOB</name>
<dbReference type="Pfam" id="PF00459">
    <property type="entry name" value="Inositol_P"/>
    <property type="match status" value="1"/>
</dbReference>
<feature type="binding site" evidence="4">
    <location>
        <position position="98"/>
    </location>
    <ligand>
        <name>Mg(2+)</name>
        <dbReference type="ChEBI" id="CHEBI:18420"/>
        <label>1</label>
        <note>catalytic</note>
    </ligand>
</feature>
<comment type="similarity">
    <text evidence="1">Belongs to the inositol monophosphatase superfamily.</text>
</comment>
<evidence type="ECO:0000256" key="2">
    <source>
        <dbReference type="ARBA" id="ARBA00022723"/>
    </source>
</evidence>
<evidence type="ECO:0000313" key="6">
    <source>
        <dbReference type="Proteomes" id="UP000198539"/>
    </source>
</evidence>
<evidence type="ECO:0000256" key="4">
    <source>
        <dbReference type="PIRSR" id="PIRSR600760-2"/>
    </source>
</evidence>
<sequence>MKLSETERDGLIAAVRDTARTEIMPRFRRLDAGDVDTKSAPGDLVTVADRASELRIAAAVRRLMPDAAIVGEEAVFEDPAILNRLRNSGRVVIVDPIDGTWNFASGLAVFGVILAVVEDGETRFGLLYDPVMDDWIMAEKGRGAWFCRPDEAPLRLTGPAPRHKDEAHAFVPLFLYPDADRPRIAAQFPQWGRVTSMRCSCHEYRTLAFGHADLIAAPTPKPWDHAAGVLVVEELGGAARASGPGYDVTDTMTTLTVATDSLGAQDWDADFR</sequence>
<dbReference type="GO" id="GO:0007165">
    <property type="term" value="P:signal transduction"/>
    <property type="evidence" value="ECO:0007669"/>
    <property type="project" value="TreeGrafter"/>
</dbReference>
<accession>A0A1H2TNB8</accession>
<evidence type="ECO:0000256" key="1">
    <source>
        <dbReference type="ARBA" id="ARBA00009759"/>
    </source>
</evidence>
<dbReference type="GO" id="GO:0046872">
    <property type="term" value="F:metal ion binding"/>
    <property type="evidence" value="ECO:0007669"/>
    <property type="project" value="UniProtKB-KW"/>
</dbReference>
<dbReference type="GO" id="GO:0006020">
    <property type="term" value="P:inositol metabolic process"/>
    <property type="evidence" value="ECO:0007669"/>
    <property type="project" value="TreeGrafter"/>
</dbReference>
<evidence type="ECO:0000256" key="3">
    <source>
        <dbReference type="ARBA" id="ARBA00022842"/>
    </source>
</evidence>
<dbReference type="Gene3D" id="3.30.540.10">
    <property type="entry name" value="Fructose-1,6-Bisphosphatase, subunit A, domain 1"/>
    <property type="match status" value="1"/>
</dbReference>
<dbReference type="PROSITE" id="PS00630">
    <property type="entry name" value="IMP_2"/>
    <property type="match status" value="1"/>
</dbReference>
<feature type="binding site" evidence="4">
    <location>
        <position position="224"/>
    </location>
    <ligand>
        <name>Mg(2+)</name>
        <dbReference type="ChEBI" id="CHEBI:18420"/>
        <label>1</label>
        <note>catalytic</note>
    </ligand>
</feature>
<dbReference type="AlphaFoldDB" id="A0A1H2TNB8"/>
<feature type="binding site" evidence="4">
    <location>
        <position position="95"/>
    </location>
    <ligand>
        <name>Mg(2+)</name>
        <dbReference type="ChEBI" id="CHEBI:18420"/>
        <label>1</label>
        <note>catalytic</note>
    </ligand>
</feature>
<dbReference type="PANTHER" id="PTHR20854:SF4">
    <property type="entry name" value="INOSITOL-1-MONOPHOSPHATASE-RELATED"/>
    <property type="match status" value="1"/>
</dbReference>
<keyword evidence="2 4" id="KW-0479">Metal-binding</keyword>
<keyword evidence="3 4" id="KW-0460">Magnesium</keyword>
<gene>
    <name evidence="5" type="ORF">SAMN04488238_102114</name>
</gene>
<feature type="binding site" evidence="4">
    <location>
        <position position="97"/>
    </location>
    <ligand>
        <name>Mg(2+)</name>
        <dbReference type="ChEBI" id="CHEBI:18420"/>
        <label>1</label>
        <note>catalytic</note>
    </ligand>
</feature>
<dbReference type="OrthoDB" id="9785695at2"/>
<evidence type="ECO:0000313" key="5">
    <source>
        <dbReference type="EMBL" id="SDW45332.1"/>
    </source>
</evidence>
<reference evidence="5 6" key="1">
    <citation type="submission" date="2016-10" db="EMBL/GenBank/DDBJ databases">
        <authorList>
            <person name="de Groot N.N."/>
        </authorList>
    </citation>
    <scope>NUCLEOTIDE SEQUENCE [LARGE SCALE GENOMIC DNA]</scope>
    <source>
        <strain evidence="5 6">CGMCC 1.8894</strain>
    </source>
</reference>
<dbReference type="GO" id="GO:0008934">
    <property type="term" value="F:inositol monophosphate 1-phosphatase activity"/>
    <property type="evidence" value="ECO:0007669"/>
    <property type="project" value="TreeGrafter"/>
</dbReference>
<dbReference type="PRINTS" id="PR00377">
    <property type="entry name" value="IMPHPHTASES"/>
</dbReference>
<keyword evidence="6" id="KW-1185">Reference proteome</keyword>